<dbReference type="InterPro" id="IPR057657">
    <property type="entry name" value="MAT1_CAK-anch"/>
</dbReference>
<dbReference type="GO" id="GO:0006357">
    <property type="term" value="P:regulation of transcription by RNA polymerase II"/>
    <property type="evidence" value="ECO:0007669"/>
    <property type="project" value="TreeGrafter"/>
</dbReference>
<dbReference type="Pfam" id="PF06391">
    <property type="entry name" value="MAT1"/>
    <property type="match status" value="1"/>
</dbReference>
<keyword evidence="8" id="KW-1185">Reference proteome</keyword>
<evidence type="ECO:0000256" key="4">
    <source>
        <dbReference type="SAM" id="MobiDB-lite"/>
    </source>
</evidence>
<keyword evidence="7" id="KW-0808">Transferase</keyword>
<dbReference type="GO" id="GO:0061575">
    <property type="term" value="F:cyclin-dependent protein serine/threonine kinase activator activity"/>
    <property type="evidence" value="ECO:0007669"/>
    <property type="project" value="InterPro"/>
</dbReference>
<dbReference type="AlphaFoldDB" id="A0A6A4VEE0"/>
<dbReference type="NCBIfam" id="TIGR00570">
    <property type="entry name" value="cdk7"/>
    <property type="match status" value="1"/>
</dbReference>
<dbReference type="Proteomes" id="UP000440578">
    <property type="component" value="Unassembled WGS sequence"/>
</dbReference>
<keyword evidence="3" id="KW-0175">Coiled coil</keyword>
<evidence type="ECO:0000256" key="1">
    <source>
        <dbReference type="ARBA" id="ARBA00004123"/>
    </source>
</evidence>
<dbReference type="GO" id="GO:0005675">
    <property type="term" value="C:transcription factor TFIIH holo complex"/>
    <property type="evidence" value="ECO:0007669"/>
    <property type="project" value="InterPro"/>
</dbReference>
<name>A0A6A4VEE0_AMPAM</name>
<organism evidence="7 8">
    <name type="scientific">Amphibalanus amphitrite</name>
    <name type="common">Striped barnacle</name>
    <name type="synonym">Balanus amphitrite</name>
    <dbReference type="NCBI Taxonomy" id="1232801"/>
    <lineage>
        <taxon>Eukaryota</taxon>
        <taxon>Metazoa</taxon>
        <taxon>Ecdysozoa</taxon>
        <taxon>Arthropoda</taxon>
        <taxon>Crustacea</taxon>
        <taxon>Multicrustacea</taxon>
        <taxon>Cirripedia</taxon>
        <taxon>Thoracica</taxon>
        <taxon>Thoracicalcarea</taxon>
        <taxon>Balanomorpha</taxon>
        <taxon>Balanoidea</taxon>
        <taxon>Balanidae</taxon>
        <taxon>Amphibalaninae</taxon>
        <taxon>Amphibalanus</taxon>
    </lineage>
</organism>
<dbReference type="InterPro" id="IPR015877">
    <property type="entry name" value="MAT1_centre"/>
</dbReference>
<proteinExistence type="predicted"/>
<dbReference type="PANTHER" id="PTHR12683:SF13">
    <property type="entry name" value="CDK-ACTIVATING KINASE ASSEMBLY FACTOR MAT1"/>
    <property type="match status" value="1"/>
</dbReference>
<reference evidence="7 8" key="1">
    <citation type="submission" date="2019-07" db="EMBL/GenBank/DDBJ databases">
        <title>Draft genome assembly of a fouling barnacle, Amphibalanus amphitrite (Darwin, 1854): The first reference genome for Thecostraca.</title>
        <authorList>
            <person name="Kim W."/>
        </authorList>
    </citation>
    <scope>NUCLEOTIDE SEQUENCE [LARGE SCALE GENOMIC DNA]</scope>
    <source>
        <strain evidence="7">SNU_AA5</strain>
        <tissue evidence="7">Soma without cirri and trophi</tissue>
    </source>
</reference>
<evidence type="ECO:0000259" key="5">
    <source>
        <dbReference type="Pfam" id="PF06391"/>
    </source>
</evidence>
<evidence type="ECO:0000259" key="6">
    <source>
        <dbReference type="Pfam" id="PF25811"/>
    </source>
</evidence>
<evidence type="ECO:0000313" key="8">
    <source>
        <dbReference type="Proteomes" id="UP000440578"/>
    </source>
</evidence>
<gene>
    <name evidence="7" type="primary">MAT1</name>
    <name evidence="7" type="ORF">FJT64_012164</name>
</gene>
<protein>
    <submittedName>
        <fullName evidence="7">CDK-activating kinase assembly factor MAT1</fullName>
    </submittedName>
</protein>
<dbReference type="OrthoDB" id="5963at2759"/>
<dbReference type="Pfam" id="PF25811">
    <property type="entry name" value="CAK-anch_MAT1"/>
    <property type="match status" value="1"/>
</dbReference>
<feature type="coiled-coil region" evidence="3">
    <location>
        <begin position="104"/>
        <end position="147"/>
    </location>
</feature>
<comment type="subcellular location">
    <subcellularLocation>
        <location evidence="1">Nucleus</location>
    </subcellularLocation>
</comment>
<dbReference type="GO" id="GO:0006289">
    <property type="term" value="P:nucleotide-excision repair"/>
    <property type="evidence" value="ECO:0007669"/>
    <property type="project" value="InterPro"/>
</dbReference>
<feature type="region of interest" description="Disordered" evidence="4">
    <location>
        <begin position="166"/>
        <end position="187"/>
    </location>
</feature>
<dbReference type="InterPro" id="IPR004575">
    <property type="entry name" value="MAT1/Tfb3"/>
</dbReference>
<keyword evidence="2" id="KW-0539">Nucleus</keyword>
<accession>A0A6A4VEE0</accession>
<sequence>MKSSGTCPQCDVPLRRNGFRVQLFEDAGVEKDIDIRRRILREFNKQEEEFATLREYNDYLEDVETIIYNLVNGIDVLATNKKIEAYKRDNRESIVRNRARGRTEEDELDEILQMENELNEERAREEQERLQAEKRNKVQKKEALIDELMTSYGDAKKIVASHTKVAEPEAPVAPKPRPKPTQFSSGVRIGSTRLPAVPIVPQDEGEPFVYAAPELAMDGPAAPDSERLSADGYLSHIKRVGDAERAGGYAASLGCLRALQEGMAGLLFFPGADG</sequence>
<feature type="domain" description="MAT1 centre" evidence="5">
    <location>
        <begin position="14"/>
        <end position="188"/>
    </location>
</feature>
<dbReference type="PANTHER" id="PTHR12683">
    <property type="entry name" value="CDK-ACTIVATING KINASE ASSEMBLY FACTOR MAT1"/>
    <property type="match status" value="1"/>
</dbReference>
<feature type="domain" description="MAT1 C-terminal CAK anchor" evidence="6">
    <location>
        <begin position="217"/>
        <end position="268"/>
    </location>
</feature>
<keyword evidence="7" id="KW-0418">Kinase</keyword>
<evidence type="ECO:0000313" key="7">
    <source>
        <dbReference type="EMBL" id="KAF0289610.1"/>
    </source>
</evidence>
<comment type="caution">
    <text evidence="7">The sequence shown here is derived from an EMBL/GenBank/DDBJ whole genome shotgun (WGS) entry which is preliminary data.</text>
</comment>
<evidence type="ECO:0000256" key="3">
    <source>
        <dbReference type="SAM" id="Coils"/>
    </source>
</evidence>
<evidence type="ECO:0000256" key="2">
    <source>
        <dbReference type="ARBA" id="ARBA00023242"/>
    </source>
</evidence>
<dbReference type="GO" id="GO:0016301">
    <property type="term" value="F:kinase activity"/>
    <property type="evidence" value="ECO:0007669"/>
    <property type="project" value="UniProtKB-KW"/>
</dbReference>
<dbReference type="EMBL" id="VIIS01002022">
    <property type="protein sequence ID" value="KAF0289610.1"/>
    <property type="molecule type" value="Genomic_DNA"/>
</dbReference>